<accession>A0A7M2WWR9</accession>
<evidence type="ECO:0000313" key="2">
    <source>
        <dbReference type="EMBL" id="QOV89774.1"/>
    </source>
</evidence>
<evidence type="ECO:0000313" key="3">
    <source>
        <dbReference type="Proteomes" id="UP000593765"/>
    </source>
</evidence>
<evidence type="ECO:0008006" key="4">
    <source>
        <dbReference type="Google" id="ProtNLM"/>
    </source>
</evidence>
<dbReference type="PROSITE" id="PS51257">
    <property type="entry name" value="PROKAR_LIPOPROTEIN"/>
    <property type="match status" value="1"/>
</dbReference>
<sequence>MTGRISHRLVWLLGATLAVSSGCDDAAAPAVAPAVPPAAEPAAAAQPGHFTGRVTRADGSPITLAGVKYQVNINGVTAVGENNNFRPPVAADGTFKLKLPQGLFYPPFGTITVPFEGKNYLIELDPADPFAGTRDGAPGIAQHFLWRLTGPKPRATNPDVNNATHWYGITIPVNFQGYRADTRQTVKPLPDGSKVTWTLKPTSKLMDGSEAKPLTVERKWTATPMFMMDALNDLPAANYEIGAVATLPDGSTKTVLVEEFAERKYKPTMKLILQPYANGDTVWFVPTMISWVVE</sequence>
<dbReference type="Proteomes" id="UP000593765">
    <property type="component" value="Chromosome"/>
</dbReference>
<dbReference type="KEGG" id="hbs:IPV69_26930"/>
<proteinExistence type="predicted"/>
<feature type="signal peptide" evidence="1">
    <location>
        <begin position="1"/>
        <end position="26"/>
    </location>
</feature>
<keyword evidence="3" id="KW-1185">Reference proteome</keyword>
<evidence type="ECO:0000256" key="1">
    <source>
        <dbReference type="SAM" id="SignalP"/>
    </source>
</evidence>
<dbReference type="AlphaFoldDB" id="A0A7M2WWR9"/>
<protein>
    <recommendedName>
        <fullName evidence="4">Carboxypeptidase regulatory-like domain-containing protein</fullName>
    </recommendedName>
</protein>
<keyword evidence="1" id="KW-0732">Signal</keyword>
<dbReference type="RefSeq" id="WP_206292834.1">
    <property type="nucleotide sequence ID" value="NZ_CP063458.1"/>
</dbReference>
<organism evidence="2 3">
    <name type="scientific">Humisphaera borealis</name>
    <dbReference type="NCBI Taxonomy" id="2807512"/>
    <lineage>
        <taxon>Bacteria</taxon>
        <taxon>Pseudomonadati</taxon>
        <taxon>Planctomycetota</taxon>
        <taxon>Phycisphaerae</taxon>
        <taxon>Tepidisphaerales</taxon>
        <taxon>Tepidisphaeraceae</taxon>
        <taxon>Humisphaera</taxon>
    </lineage>
</organism>
<feature type="chain" id="PRO_5034238962" description="Carboxypeptidase regulatory-like domain-containing protein" evidence="1">
    <location>
        <begin position="27"/>
        <end position="294"/>
    </location>
</feature>
<reference evidence="2 3" key="1">
    <citation type="submission" date="2020-10" db="EMBL/GenBank/DDBJ databases">
        <title>Wide distribution of Phycisphaera-like planctomycetes from WD2101 soil group in peatlands and genome analysis of the first cultivated representative.</title>
        <authorList>
            <person name="Dedysh S.N."/>
            <person name="Beletsky A.V."/>
            <person name="Ivanova A."/>
            <person name="Kulichevskaya I.S."/>
            <person name="Suzina N.E."/>
            <person name="Philippov D.A."/>
            <person name="Rakitin A.L."/>
            <person name="Mardanov A.V."/>
            <person name="Ravin N.V."/>
        </authorList>
    </citation>
    <scope>NUCLEOTIDE SEQUENCE [LARGE SCALE GENOMIC DNA]</scope>
    <source>
        <strain evidence="2 3">M1803</strain>
    </source>
</reference>
<gene>
    <name evidence="2" type="ORF">IPV69_26930</name>
</gene>
<name>A0A7M2WWR9_9BACT</name>
<dbReference type="EMBL" id="CP063458">
    <property type="protein sequence ID" value="QOV89774.1"/>
    <property type="molecule type" value="Genomic_DNA"/>
</dbReference>